<evidence type="ECO:0000259" key="3">
    <source>
        <dbReference type="PROSITE" id="PS51384"/>
    </source>
</evidence>
<dbReference type="Gene3D" id="3.40.50.80">
    <property type="entry name" value="Nucleotide-binding domain of ferredoxin-NADP reductase (FNR) module"/>
    <property type="match status" value="1"/>
</dbReference>
<dbReference type="RefSeq" id="WP_152404647.1">
    <property type="nucleotide sequence ID" value="NZ_WHIY01000003.1"/>
</dbReference>
<reference evidence="4 5" key="1">
    <citation type="submission" date="2019-10" db="EMBL/GenBank/DDBJ databases">
        <title>Characterization of a new Citrobacter species.</title>
        <authorList>
            <person name="Goncalves Ribeiro T."/>
            <person name="Izdebski R."/>
            <person name="Urbanowicz P."/>
            <person name="Carmeli Y."/>
            <person name="Gniadkowski M."/>
            <person name="Peixe L."/>
        </authorList>
    </citation>
    <scope>NUCLEOTIDE SEQUENCE [LARGE SCALE GENOMIC DNA]</scope>
    <source>
        <strain evidence="4 5">NMI7905_11</strain>
    </source>
</reference>
<dbReference type="SUPFAM" id="SSF63380">
    <property type="entry name" value="Riboflavin synthase domain-like"/>
    <property type="match status" value="1"/>
</dbReference>
<dbReference type="InterPro" id="IPR008333">
    <property type="entry name" value="Cbr1-like_FAD-bd_dom"/>
</dbReference>
<dbReference type="InterPro" id="IPR050415">
    <property type="entry name" value="MRET"/>
</dbReference>
<dbReference type="EMBL" id="WHIY01000003">
    <property type="protein sequence ID" value="MPQ50569.1"/>
    <property type="molecule type" value="Genomic_DNA"/>
</dbReference>
<dbReference type="SUPFAM" id="SSF52343">
    <property type="entry name" value="Ferredoxin reductase-like, C-terminal NADP-linked domain"/>
    <property type="match status" value="1"/>
</dbReference>
<organism evidence="4 5">
    <name type="scientific">Citrobacter telavivensis</name>
    <dbReference type="NCBI Taxonomy" id="2653932"/>
    <lineage>
        <taxon>Bacteria</taxon>
        <taxon>Pseudomonadati</taxon>
        <taxon>Pseudomonadota</taxon>
        <taxon>Gammaproteobacteria</taxon>
        <taxon>Enterobacterales</taxon>
        <taxon>Enterobacteriaceae</taxon>
        <taxon>Citrobacter</taxon>
    </lineage>
</organism>
<dbReference type="PANTHER" id="PTHR47354:SF5">
    <property type="entry name" value="PROTEIN RFBI"/>
    <property type="match status" value="1"/>
</dbReference>
<dbReference type="InterPro" id="IPR001709">
    <property type="entry name" value="Flavoprot_Pyr_Nucl_cyt_Rdtase"/>
</dbReference>
<dbReference type="InterPro" id="IPR012675">
    <property type="entry name" value="Beta-grasp_dom_sf"/>
</dbReference>
<dbReference type="GO" id="GO:0051537">
    <property type="term" value="F:2 iron, 2 sulfur cluster binding"/>
    <property type="evidence" value="ECO:0007669"/>
    <property type="project" value="InterPro"/>
</dbReference>
<dbReference type="PRINTS" id="PR00371">
    <property type="entry name" value="FPNCR"/>
</dbReference>
<dbReference type="Gene3D" id="3.10.20.30">
    <property type="match status" value="1"/>
</dbReference>
<dbReference type="InterPro" id="IPR006058">
    <property type="entry name" value="2Fe2S_fd_BS"/>
</dbReference>
<sequence>MSFTIALNFEDGITRFIQCNAGEKVLDAAYRQKVNLPMDCSDGVCGTCKCHCASGDYSLGEDFLEEALSDDDATARQVLTCQMIPSSDCVIDVPVAAAQCKTSITTTDADVLAINSLSETAIELVVRPHVALHFLSGQYINIQVPGTAQQRAYSFSSLPGSDEGRFLIRNVHGGLMSQWLTQRGQPGDTVTLSGPMGSFYLRHGERPVLMLAGGTGLAPMLSMLETLAAQQSSRQVTLLYGVTYDVDLVKTDALDAFQHKLAGFRWLPVVADAQSGCPQRGFVTDHLSEALLNQGDVDIYLCGPPPMVNAITTALRERGITPTGFWYEKFIASQSAAA</sequence>
<protein>
    <submittedName>
        <fullName evidence="4">2Fe-2S iron-sulfur cluster binding domain-containing protein</fullName>
    </submittedName>
</protein>
<dbReference type="GO" id="GO:0016491">
    <property type="term" value="F:oxidoreductase activity"/>
    <property type="evidence" value="ECO:0007669"/>
    <property type="project" value="InterPro"/>
</dbReference>
<name>A0A6L5E4Z4_9ENTR</name>
<evidence type="ECO:0000259" key="2">
    <source>
        <dbReference type="PROSITE" id="PS51085"/>
    </source>
</evidence>
<dbReference type="Pfam" id="PF00970">
    <property type="entry name" value="FAD_binding_6"/>
    <property type="match status" value="1"/>
</dbReference>
<dbReference type="PROSITE" id="PS51384">
    <property type="entry name" value="FAD_FR"/>
    <property type="match status" value="1"/>
</dbReference>
<dbReference type="PANTHER" id="PTHR47354">
    <property type="entry name" value="NADH OXIDOREDUCTASE HCR"/>
    <property type="match status" value="1"/>
</dbReference>
<evidence type="ECO:0000256" key="1">
    <source>
        <dbReference type="ARBA" id="ARBA00034078"/>
    </source>
</evidence>
<dbReference type="Pfam" id="PF00111">
    <property type="entry name" value="Fer2"/>
    <property type="match status" value="1"/>
</dbReference>
<dbReference type="Gene3D" id="2.40.30.10">
    <property type="entry name" value="Translation factors"/>
    <property type="match status" value="1"/>
</dbReference>
<feature type="domain" description="FAD-binding FR-type" evidence="3">
    <location>
        <begin position="104"/>
        <end position="202"/>
    </location>
</feature>
<dbReference type="SUPFAM" id="SSF54292">
    <property type="entry name" value="2Fe-2S ferredoxin-like"/>
    <property type="match status" value="1"/>
</dbReference>
<comment type="cofactor">
    <cofactor evidence="1">
        <name>[2Fe-2S] cluster</name>
        <dbReference type="ChEBI" id="CHEBI:190135"/>
    </cofactor>
</comment>
<dbReference type="NCBIfam" id="NF040810">
    <property type="entry name" value="BenC"/>
    <property type="match status" value="1"/>
</dbReference>
<dbReference type="InterPro" id="IPR017927">
    <property type="entry name" value="FAD-bd_FR_type"/>
</dbReference>
<dbReference type="PRINTS" id="PR00410">
    <property type="entry name" value="PHEHYDRXLASE"/>
</dbReference>
<comment type="caution">
    <text evidence="4">The sequence shown here is derived from an EMBL/GenBank/DDBJ whole genome shotgun (WGS) entry which is preliminary data.</text>
</comment>
<dbReference type="InterPro" id="IPR001433">
    <property type="entry name" value="OxRdtase_FAD/NAD-bd"/>
</dbReference>
<dbReference type="InterPro" id="IPR001041">
    <property type="entry name" value="2Fe-2S_ferredoxin-type"/>
</dbReference>
<dbReference type="InterPro" id="IPR036010">
    <property type="entry name" value="2Fe-2S_ferredoxin-like_sf"/>
</dbReference>
<keyword evidence="5" id="KW-1185">Reference proteome</keyword>
<dbReference type="InterPro" id="IPR047683">
    <property type="entry name" value="BenC-like_FAD_NAD-bd"/>
</dbReference>
<evidence type="ECO:0000313" key="5">
    <source>
        <dbReference type="Proteomes" id="UP000475079"/>
    </source>
</evidence>
<dbReference type="PROSITE" id="PS00197">
    <property type="entry name" value="2FE2S_FER_1"/>
    <property type="match status" value="1"/>
</dbReference>
<dbReference type="AlphaFoldDB" id="A0A6L5E4Z4"/>
<accession>A0A6L5E4Z4</accession>
<feature type="domain" description="2Fe-2S ferredoxin-type" evidence="2">
    <location>
        <begin position="3"/>
        <end position="97"/>
    </location>
</feature>
<dbReference type="InterPro" id="IPR017938">
    <property type="entry name" value="Riboflavin_synthase-like_b-brl"/>
</dbReference>
<dbReference type="PROSITE" id="PS51085">
    <property type="entry name" value="2FE2S_FER_2"/>
    <property type="match status" value="1"/>
</dbReference>
<evidence type="ECO:0000313" key="4">
    <source>
        <dbReference type="EMBL" id="MPQ50569.1"/>
    </source>
</evidence>
<dbReference type="Pfam" id="PF00175">
    <property type="entry name" value="NAD_binding_1"/>
    <property type="match status" value="1"/>
</dbReference>
<dbReference type="CDD" id="cd06209">
    <property type="entry name" value="BenDO_FAD_NAD"/>
    <property type="match status" value="1"/>
</dbReference>
<dbReference type="CDD" id="cd00207">
    <property type="entry name" value="fer2"/>
    <property type="match status" value="1"/>
</dbReference>
<dbReference type="Proteomes" id="UP000475079">
    <property type="component" value="Unassembled WGS sequence"/>
</dbReference>
<proteinExistence type="predicted"/>
<gene>
    <name evidence="4" type="ORF">GBB84_06540</name>
</gene>
<dbReference type="InterPro" id="IPR039261">
    <property type="entry name" value="FNR_nucleotide-bd"/>
</dbReference>